<protein>
    <submittedName>
        <fullName evidence="2">PEGA domain-containing protein</fullName>
    </submittedName>
</protein>
<organism evidence="2 3">
    <name type="scientific">Niabella pedocola</name>
    <dbReference type="NCBI Taxonomy" id="1752077"/>
    <lineage>
        <taxon>Bacteria</taxon>
        <taxon>Pseudomonadati</taxon>
        <taxon>Bacteroidota</taxon>
        <taxon>Chitinophagia</taxon>
        <taxon>Chitinophagales</taxon>
        <taxon>Chitinophagaceae</taxon>
        <taxon>Niabella</taxon>
    </lineage>
</organism>
<dbReference type="Proteomes" id="UP001199816">
    <property type="component" value="Unassembled WGS sequence"/>
</dbReference>
<name>A0ABS8PM58_9BACT</name>
<evidence type="ECO:0000313" key="2">
    <source>
        <dbReference type="EMBL" id="MCD2421834.1"/>
    </source>
</evidence>
<gene>
    <name evidence="2" type="ORF">LQ567_03615</name>
</gene>
<feature type="domain" description="PEGA" evidence="1">
    <location>
        <begin position="44"/>
        <end position="96"/>
    </location>
</feature>
<sequence length="343" mass="37543">MKSIYYTLAIVISFLSACKKDSAPSLPGPVPVTVSTPGGEAGYLYIDGTYTGMMAPGTIRLPAGNHTIGVALKQSESYLKKAVTVTAGTAVSLTLTDKPAPKTWKALWIGLYETRGNSGTGDCSTHFSAADLDAGYQFFTWSLKEHFEKYAYGTMKWEVERRDIASPVILTKGGIGYTVEPASIAALLPQIQPGTYDCVFVFWREKEGPCSFQSNYFGLAWTNPMAEPMRTGYVTIKFDPGTDINAAIGQYKTNDPGVWIHEWLHTVGENYYQALGFSLPEKSGGHTVHAAERYGYSFPWMNWYRDFISGRVSNASGQPAYLGMGPEAFLNCTVREKAVNGCP</sequence>
<keyword evidence="3" id="KW-1185">Reference proteome</keyword>
<reference evidence="2 3" key="1">
    <citation type="submission" date="2021-11" db="EMBL/GenBank/DDBJ databases">
        <title>Genomic of Niabella pedocola.</title>
        <authorList>
            <person name="Wu T."/>
        </authorList>
    </citation>
    <scope>NUCLEOTIDE SEQUENCE [LARGE SCALE GENOMIC DNA]</scope>
    <source>
        <strain evidence="2 3">JCM 31011</strain>
    </source>
</reference>
<dbReference type="PROSITE" id="PS51257">
    <property type="entry name" value="PROKAR_LIPOPROTEIN"/>
    <property type="match status" value="1"/>
</dbReference>
<dbReference type="InterPro" id="IPR013229">
    <property type="entry name" value="PEGA"/>
</dbReference>
<comment type="caution">
    <text evidence="2">The sequence shown here is derived from an EMBL/GenBank/DDBJ whole genome shotgun (WGS) entry which is preliminary data.</text>
</comment>
<dbReference type="Pfam" id="PF08308">
    <property type="entry name" value="PEGA"/>
    <property type="match status" value="1"/>
</dbReference>
<accession>A0ABS8PM58</accession>
<dbReference type="EMBL" id="JAJNEC010000003">
    <property type="protein sequence ID" value="MCD2421834.1"/>
    <property type="molecule type" value="Genomic_DNA"/>
</dbReference>
<proteinExistence type="predicted"/>
<dbReference type="RefSeq" id="WP_231002735.1">
    <property type="nucleotide sequence ID" value="NZ_JAJNEC010000003.1"/>
</dbReference>
<evidence type="ECO:0000259" key="1">
    <source>
        <dbReference type="Pfam" id="PF08308"/>
    </source>
</evidence>
<evidence type="ECO:0000313" key="3">
    <source>
        <dbReference type="Proteomes" id="UP001199816"/>
    </source>
</evidence>